<feature type="domain" description="DUF1648" evidence="2">
    <location>
        <begin position="148"/>
        <end position="194"/>
    </location>
</feature>
<evidence type="ECO:0000259" key="3">
    <source>
        <dbReference type="Pfam" id="PF19124"/>
    </source>
</evidence>
<feature type="transmembrane region" description="Helical" evidence="1">
    <location>
        <begin position="266"/>
        <end position="287"/>
    </location>
</feature>
<accession>A0A1H8G3X1</accession>
<reference evidence="5" key="1">
    <citation type="submission" date="2016-10" db="EMBL/GenBank/DDBJ databases">
        <authorList>
            <person name="Varghese N."/>
            <person name="Submissions S."/>
        </authorList>
    </citation>
    <scope>NUCLEOTIDE SEQUENCE [LARGE SCALE GENOMIC DNA]</scope>
    <source>
        <strain evidence="5">B48,IBRC-M 10115,DSM 25386,CECT 8001</strain>
    </source>
</reference>
<dbReference type="AlphaFoldDB" id="A0A1H8G3X1"/>
<dbReference type="InterPro" id="IPR014574">
    <property type="entry name" value="UCP032908"/>
</dbReference>
<evidence type="ECO:0000259" key="2">
    <source>
        <dbReference type="Pfam" id="PF07853"/>
    </source>
</evidence>
<organism evidence="4 5">
    <name type="scientific">Mesobacillus persicus</name>
    <dbReference type="NCBI Taxonomy" id="930146"/>
    <lineage>
        <taxon>Bacteria</taxon>
        <taxon>Bacillati</taxon>
        <taxon>Bacillota</taxon>
        <taxon>Bacilli</taxon>
        <taxon>Bacillales</taxon>
        <taxon>Bacillaceae</taxon>
        <taxon>Mesobacillus</taxon>
    </lineage>
</organism>
<feature type="transmembrane region" description="Helical" evidence="1">
    <location>
        <begin position="138"/>
        <end position="157"/>
    </location>
</feature>
<feature type="domain" description="DUF5808" evidence="3">
    <location>
        <begin position="322"/>
        <end position="347"/>
    </location>
</feature>
<dbReference type="EMBL" id="FOBW01000012">
    <property type="protein sequence ID" value="SEN38781.1"/>
    <property type="molecule type" value="Genomic_DNA"/>
</dbReference>
<dbReference type="Pfam" id="PF19124">
    <property type="entry name" value="DUF5808"/>
    <property type="match status" value="1"/>
</dbReference>
<keyword evidence="1" id="KW-0472">Membrane</keyword>
<feature type="transmembrane region" description="Helical" evidence="1">
    <location>
        <begin position="233"/>
        <end position="254"/>
    </location>
</feature>
<dbReference type="OrthoDB" id="157646at2"/>
<feature type="transmembrane region" description="Helical" evidence="1">
    <location>
        <begin position="80"/>
        <end position="102"/>
    </location>
</feature>
<keyword evidence="1" id="KW-0812">Transmembrane</keyword>
<dbReference type="Pfam" id="PF07853">
    <property type="entry name" value="DUF1648"/>
    <property type="match status" value="1"/>
</dbReference>
<sequence length="364" mass="41077">MTLTIFAIIILFLAVMEAAIPYLVKRTVVFGVSIPEEYTKASELREYKKRYALIVFSVSMVVFISFLLWGMLASPAEEQLVLVCTAIPIAMILLSLACYVYFHAKTTQLKRQNRWGENLKQVRVTDLSVRSQDEMLPWYMYLLPMVVTLGVIGYTVLQYPTLPEQIPTHWGPNGQPDAFTAKSPISVISAPLILLVMQVMFLGINETTKRSGIKLSATRTEASRIRQLTLRKYTSWFMFLISLLLTMLFSFLQLSTIHEGLFGEGTMLIAPFIFLLVIFGGAIVYAVKVGRAGEKIGTESVEGIGDVDEDQYWKGGLFYFNKNDPSIFVEKRFGVGWTLNLANPKGYFIVLGPLAFILLFTYFV</sequence>
<dbReference type="PIRSF" id="PIRSF032908">
    <property type="entry name" value="UCP032908"/>
    <property type="match status" value="1"/>
</dbReference>
<dbReference type="InterPro" id="IPR012867">
    <property type="entry name" value="DUF1648"/>
</dbReference>
<feature type="transmembrane region" description="Helical" evidence="1">
    <location>
        <begin position="51"/>
        <end position="74"/>
    </location>
</feature>
<gene>
    <name evidence="4" type="ORF">SAMN05192533_11285</name>
</gene>
<dbReference type="RefSeq" id="WP_090748117.1">
    <property type="nucleotide sequence ID" value="NZ_FOBW01000012.1"/>
</dbReference>
<feature type="transmembrane region" description="Helical" evidence="1">
    <location>
        <begin position="6"/>
        <end position="24"/>
    </location>
</feature>
<dbReference type="GO" id="GO:0009636">
    <property type="term" value="P:response to toxic substance"/>
    <property type="evidence" value="ECO:0007669"/>
    <property type="project" value="TreeGrafter"/>
</dbReference>
<evidence type="ECO:0000256" key="1">
    <source>
        <dbReference type="SAM" id="Phobius"/>
    </source>
</evidence>
<feature type="transmembrane region" description="Helical" evidence="1">
    <location>
        <begin position="185"/>
        <end position="204"/>
    </location>
</feature>
<proteinExistence type="predicted"/>
<evidence type="ECO:0000313" key="4">
    <source>
        <dbReference type="EMBL" id="SEN38781.1"/>
    </source>
</evidence>
<evidence type="ECO:0000313" key="5">
    <source>
        <dbReference type="Proteomes" id="UP000198553"/>
    </source>
</evidence>
<name>A0A1H8G3X1_9BACI</name>
<dbReference type="PANTHER" id="PTHR37810:SF9">
    <property type="entry name" value="MEMBRANE PROTEIN"/>
    <property type="match status" value="1"/>
</dbReference>
<dbReference type="InterPro" id="IPR043831">
    <property type="entry name" value="DUF5808"/>
</dbReference>
<dbReference type="STRING" id="930146.SAMN05192533_11285"/>
<dbReference type="PANTHER" id="PTHR37810">
    <property type="entry name" value="IMMUNITY PROTEIN SDPI"/>
    <property type="match status" value="1"/>
</dbReference>
<keyword evidence="5" id="KW-1185">Reference proteome</keyword>
<feature type="transmembrane region" description="Helical" evidence="1">
    <location>
        <begin position="346"/>
        <end position="363"/>
    </location>
</feature>
<protein>
    <submittedName>
        <fullName evidence="4">Uncharacterized membrane protein</fullName>
    </submittedName>
</protein>
<dbReference type="Proteomes" id="UP000198553">
    <property type="component" value="Unassembled WGS sequence"/>
</dbReference>
<keyword evidence="1" id="KW-1133">Transmembrane helix</keyword>